<dbReference type="GO" id="GO:0006487">
    <property type="term" value="P:protein N-linked glycosylation"/>
    <property type="evidence" value="ECO:0007669"/>
    <property type="project" value="UniProtKB-UniRule"/>
</dbReference>
<evidence type="ECO:0000256" key="3">
    <source>
        <dbReference type="ARBA" id="ARBA00004922"/>
    </source>
</evidence>
<comment type="pathway">
    <text evidence="3 12">Protein modification; protein glycosylation.</text>
</comment>
<feature type="chain" id="PRO_5019621195" description="Dolichyl-diphosphooligosaccharide--protein glycosyltransferase subunit 2" evidence="12">
    <location>
        <begin position="21"/>
        <end position="634"/>
    </location>
</feature>
<dbReference type="InterPro" id="IPR055375">
    <property type="entry name" value="Ribophorin_II_2nd"/>
</dbReference>
<keyword evidence="18" id="KW-1185">Reference proteome</keyword>
<evidence type="ECO:0000256" key="7">
    <source>
        <dbReference type="ARBA" id="ARBA00022729"/>
    </source>
</evidence>
<evidence type="ECO:0000313" key="18">
    <source>
        <dbReference type="Proteomes" id="UP000008711"/>
    </source>
</evidence>
<sequence length="634" mass="69062">MLKLGLVIFCVLVASGTTWSARTVDSHLGQKDLSRLQKVFVDGFGSSDLQSIFFSSLNIQLTDATQKEPLCKKIATLHSESKLNSFEKDYYYIGASRNLGCSTKIDEALLSKVYSSLNSELGTSQEIFYRVVTHKVLGVEINEATQGKLVKRLQELLKKDDTLSGLGYAFNVAPLLGASASFIANRVEDAIVQADEVDGKLLQFEGGLSITSLIINGAFGVSKTFEKPVPVTADQAVKFANYFLSRRSVQTAKGAHVLIEALKTISGADKIAPVCVQLIGNGQLDAQSPTLNVAVVDLLGKPLSPAPKAINAKVIRKKDSSVLTDKIPVASKSSDKTTYVADLASLKPARGAYQAELSADGVYTQTLQFKVLGRVKVQSLEVGIAESDASAATRKQSVTYPGKLPEVLSADSTQKLLLKAILVDESTSKPLAVHQAFVRLYNKKTDKEIIFVAEQDSSKAYKFDMDVGNNGKNFNYQSGTYSIFLTVGDSSLSNSFEWLVAEVQLKFNDDKEVKPKTTSGPLPEIIHQFRVPDKRPPRIVSDIFTGLCITPLVLLFVFWGKLGINVSNLTLAPSTIGFHLGFGGILVLFFVFWLQLNMFQTLRLLIPIAVFTFLAGNRLLRGLYAQRNSKTSAS</sequence>
<keyword evidence="6 12" id="KW-0812">Transmembrane</keyword>
<feature type="domain" description="Ribophorin II C-terminal" evidence="16">
    <location>
        <begin position="529"/>
        <end position="627"/>
    </location>
</feature>
<organism evidence="17 18">
    <name type="scientific">Drosophila erecta</name>
    <name type="common">Fruit fly</name>
    <dbReference type="NCBI Taxonomy" id="7220"/>
    <lineage>
        <taxon>Eukaryota</taxon>
        <taxon>Metazoa</taxon>
        <taxon>Ecdysozoa</taxon>
        <taxon>Arthropoda</taxon>
        <taxon>Hexapoda</taxon>
        <taxon>Insecta</taxon>
        <taxon>Pterygota</taxon>
        <taxon>Neoptera</taxon>
        <taxon>Endopterygota</taxon>
        <taxon>Diptera</taxon>
        <taxon>Brachycera</taxon>
        <taxon>Muscomorpha</taxon>
        <taxon>Ephydroidea</taxon>
        <taxon>Drosophilidae</taxon>
        <taxon>Drosophila</taxon>
        <taxon>Sophophora</taxon>
    </lineage>
</organism>
<comment type="subunit">
    <text evidence="11">Component of the oligosaccharyltransferase (OST) complex. OST exists in two different complex forms which contain common core subunits RPN1, RPN2, OST48, OST4, DAD1 and TMEM258, either STT3A or STT3B as catalytic subunits, and form-specific accessory subunits. STT3A complex assembly occurs through the formation of 3 subcomplexes. Subcomplex 1 contains RPN1 and TMEM258, subcomplex 2 contains the STT3A-specific subunits STT3A, DC2/OSTC, and KCP2 as well as the core subunit OST4, and subcomplex 3 contains RPN2, DAD1, and OST48. The STT3A complex can form stable complexes with the Sec61 complex or with both the Sec61 and TRAP complexes. Interacts with DDI2. Interacts with TMEM35A/NACHO.</text>
</comment>
<dbReference type="GO" id="GO:0008250">
    <property type="term" value="C:oligosaccharyltransferase complex"/>
    <property type="evidence" value="ECO:0007669"/>
    <property type="project" value="UniProtKB-UniRule"/>
</dbReference>
<dbReference type="Pfam" id="PF23860">
    <property type="entry name" value="Ribophorin_II_3rd"/>
    <property type="match status" value="1"/>
</dbReference>
<dbReference type="OMA" id="QEHETIY"/>
<evidence type="ECO:0000313" key="17">
    <source>
        <dbReference type="EMBL" id="EDV54975.1"/>
    </source>
</evidence>
<dbReference type="PANTHER" id="PTHR12640:SF0">
    <property type="entry name" value="DOLICHYL-DIPHOSPHOOLIGOSACCHARIDE--PROTEIN GLYCOSYLTRANSFERASE SUBUNIT 2"/>
    <property type="match status" value="1"/>
</dbReference>
<dbReference type="Proteomes" id="UP000008711">
    <property type="component" value="Unassembled WGS sequence"/>
</dbReference>
<keyword evidence="10 12" id="KW-0472">Membrane</keyword>
<dbReference type="Pfam" id="PF05817">
    <property type="entry name" value="Ribophorin_II"/>
    <property type="match status" value="1"/>
</dbReference>
<proteinExistence type="inferred from homology"/>
<evidence type="ECO:0000256" key="1">
    <source>
        <dbReference type="ARBA" id="ARBA00002791"/>
    </source>
</evidence>
<keyword evidence="8 12" id="KW-0256">Endoplasmic reticulum</keyword>
<feature type="transmembrane region" description="Helical" evidence="12">
    <location>
        <begin position="543"/>
        <end position="564"/>
    </location>
</feature>
<evidence type="ECO:0000256" key="9">
    <source>
        <dbReference type="ARBA" id="ARBA00022989"/>
    </source>
</evidence>
<dbReference type="InterPro" id="IPR008814">
    <property type="entry name" value="Swp1"/>
</dbReference>
<keyword evidence="9 12" id="KW-1133">Transmembrane helix</keyword>
<evidence type="ECO:0000259" key="14">
    <source>
        <dbReference type="Pfam" id="PF23860"/>
    </source>
</evidence>
<comment type="function">
    <text evidence="1 12">Subunit of the oligosaccharyl transferase (OST) complex that catalyzes the initial transfer of a defined glycan (Glc(3)Man(9)GlcNAc(2) in eukaryotes) from the lipid carrier dolichol-pyrophosphate to an asparagine residue within an Asn-X-Ser/Thr consensus motif in nascent polypeptide chains, the first step in protein N-glycosylation. N-glycosylation occurs cotranslationally and the complex associates with the Sec61 complex at the channel-forming translocon complex that mediates protein translocation across the endoplasmic reticulum (ER). All subunits are required for a maximal enzyme activity.</text>
</comment>
<dbReference type="InterPro" id="IPR056790">
    <property type="entry name" value="Ribophorin_II_C"/>
</dbReference>
<protein>
    <recommendedName>
        <fullName evidence="5 12">Dolichyl-diphosphooligosaccharide--protein glycosyltransferase subunit 2</fullName>
    </recommendedName>
    <alternativeName>
        <fullName evidence="12">Ribophorin-2</fullName>
    </alternativeName>
</protein>
<dbReference type="PhylomeDB" id="B3NLK0"/>
<dbReference type="Pfam" id="PF25147">
    <property type="entry name" value="Ribophorin_II_C"/>
    <property type="match status" value="1"/>
</dbReference>
<dbReference type="InterPro" id="IPR055374">
    <property type="entry name" value="Ribophorin_II_3rd"/>
</dbReference>
<dbReference type="eggNOG" id="KOG2447">
    <property type="taxonomic scope" value="Eukaryota"/>
</dbReference>
<evidence type="ECO:0000256" key="2">
    <source>
        <dbReference type="ARBA" id="ARBA00004477"/>
    </source>
</evidence>
<evidence type="ECO:0000256" key="4">
    <source>
        <dbReference type="ARBA" id="ARBA00009038"/>
    </source>
</evidence>
<accession>B3NLK0</accession>
<evidence type="ECO:0000256" key="10">
    <source>
        <dbReference type="ARBA" id="ARBA00023136"/>
    </source>
</evidence>
<dbReference type="OrthoDB" id="432292at2759"/>
<keyword evidence="7 12" id="KW-0732">Signal</keyword>
<feature type="transmembrane region" description="Helical" evidence="12">
    <location>
        <begin position="576"/>
        <end position="596"/>
    </location>
</feature>
<dbReference type="Pfam" id="PF23861">
    <property type="entry name" value="Ribophorin_II_2nd"/>
    <property type="match status" value="1"/>
</dbReference>
<evidence type="ECO:0000256" key="12">
    <source>
        <dbReference type="RuleBase" id="RU366029"/>
    </source>
</evidence>
<reference evidence="17 18" key="1">
    <citation type="journal article" date="2007" name="Nature">
        <title>Evolution of genes and genomes on the Drosophila phylogeny.</title>
        <authorList>
            <consortium name="Drosophila 12 Genomes Consortium"/>
            <person name="Clark A.G."/>
            <person name="Eisen M.B."/>
            <person name="Smith D.R."/>
            <person name="Bergman C.M."/>
            <person name="Oliver B."/>
            <person name="Markow T.A."/>
            <person name="Kaufman T.C."/>
            <person name="Kellis M."/>
            <person name="Gelbart W."/>
            <person name="Iyer V.N."/>
            <person name="Pollard D.A."/>
            <person name="Sackton T.B."/>
            <person name="Larracuente A.M."/>
            <person name="Singh N.D."/>
            <person name="Abad J.P."/>
            <person name="Abt D.N."/>
            <person name="Adryan B."/>
            <person name="Aguade M."/>
            <person name="Akashi H."/>
            <person name="Anderson W.W."/>
            <person name="Aquadro C.F."/>
            <person name="Ardell D.H."/>
            <person name="Arguello R."/>
            <person name="Artieri C.G."/>
            <person name="Barbash D.A."/>
            <person name="Barker D."/>
            <person name="Barsanti P."/>
            <person name="Batterham P."/>
            <person name="Batzoglou S."/>
            <person name="Begun D."/>
            <person name="Bhutkar A."/>
            <person name="Blanco E."/>
            <person name="Bosak S.A."/>
            <person name="Bradley R.K."/>
            <person name="Brand A.D."/>
            <person name="Brent M.R."/>
            <person name="Brooks A.N."/>
            <person name="Brown R.H."/>
            <person name="Butlin R.K."/>
            <person name="Caggese C."/>
            <person name="Calvi B.R."/>
            <person name="Bernardo de Carvalho A."/>
            <person name="Caspi A."/>
            <person name="Castrezana S."/>
            <person name="Celniker S.E."/>
            <person name="Chang J.L."/>
            <person name="Chapple C."/>
            <person name="Chatterji S."/>
            <person name="Chinwalla A."/>
            <person name="Civetta A."/>
            <person name="Clifton S.W."/>
            <person name="Comeron J.M."/>
            <person name="Costello J.C."/>
            <person name="Coyne J.A."/>
            <person name="Daub J."/>
            <person name="David R.G."/>
            <person name="Delcher A.L."/>
            <person name="Delehaunty K."/>
            <person name="Do C.B."/>
            <person name="Ebling H."/>
            <person name="Edwards K."/>
            <person name="Eickbush T."/>
            <person name="Evans J.D."/>
            <person name="Filipski A."/>
            <person name="Findeiss S."/>
            <person name="Freyhult E."/>
            <person name="Fulton L."/>
            <person name="Fulton R."/>
            <person name="Garcia A.C."/>
            <person name="Gardiner A."/>
            <person name="Garfield D.A."/>
            <person name="Garvin B.E."/>
            <person name="Gibson G."/>
            <person name="Gilbert D."/>
            <person name="Gnerre S."/>
            <person name="Godfrey J."/>
            <person name="Good R."/>
            <person name="Gotea V."/>
            <person name="Gravely B."/>
            <person name="Greenberg A.J."/>
            <person name="Griffiths-Jones S."/>
            <person name="Gross S."/>
            <person name="Guigo R."/>
            <person name="Gustafson E.A."/>
            <person name="Haerty W."/>
            <person name="Hahn M.W."/>
            <person name="Halligan D.L."/>
            <person name="Halpern A.L."/>
            <person name="Halter G.M."/>
            <person name="Han M.V."/>
            <person name="Heger A."/>
            <person name="Hillier L."/>
            <person name="Hinrichs A.S."/>
            <person name="Holmes I."/>
            <person name="Hoskins R.A."/>
            <person name="Hubisz M.J."/>
            <person name="Hultmark D."/>
            <person name="Huntley M.A."/>
            <person name="Jaffe D.B."/>
            <person name="Jagadeeshan S."/>
            <person name="Jeck W.R."/>
            <person name="Johnson J."/>
            <person name="Jones C.D."/>
            <person name="Jordan W.C."/>
            <person name="Karpen G.H."/>
            <person name="Kataoka E."/>
            <person name="Keightley P.D."/>
            <person name="Kheradpour P."/>
            <person name="Kirkness E.F."/>
            <person name="Koerich L.B."/>
            <person name="Kristiansen K."/>
            <person name="Kudrna D."/>
            <person name="Kulathinal R.J."/>
            <person name="Kumar S."/>
            <person name="Kwok R."/>
            <person name="Lander E."/>
            <person name="Langley C.H."/>
            <person name="Lapoint R."/>
            <person name="Lazzaro B.P."/>
            <person name="Lee S.J."/>
            <person name="Levesque L."/>
            <person name="Li R."/>
            <person name="Lin C.F."/>
            <person name="Lin M.F."/>
            <person name="Lindblad-Toh K."/>
            <person name="Llopart A."/>
            <person name="Long M."/>
            <person name="Low L."/>
            <person name="Lozovsky E."/>
            <person name="Lu J."/>
            <person name="Luo M."/>
            <person name="Machado C.A."/>
            <person name="Makalowski W."/>
            <person name="Marzo M."/>
            <person name="Matsuda M."/>
            <person name="Matzkin L."/>
            <person name="McAllister B."/>
            <person name="McBride C.S."/>
            <person name="McKernan B."/>
            <person name="McKernan K."/>
            <person name="Mendez-Lago M."/>
            <person name="Minx P."/>
            <person name="Mollenhauer M.U."/>
            <person name="Montooth K."/>
            <person name="Mount S.M."/>
            <person name="Mu X."/>
            <person name="Myers E."/>
            <person name="Negre B."/>
            <person name="Newfeld S."/>
            <person name="Nielsen R."/>
            <person name="Noor M.A."/>
            <person name="O'Grady P."/>
            <person name="Pachter L."/>
            <person name="Papaceit M."/>
            <person name="Parisi M.J."/>
            <person name="Parisi M."/>
            <person name="Parts L."/>
            <person name="Pedersen J.S."/>
            <person name="Pesole G."/>
            <person name="Phillippy A.M."/>
            <person name="Ponting C.P."/>
            <person name="Pop M."/>
            <person name="Porcelli D."/>
            <person name="Powell J.R."/>
            <person name="Prohaska S."/>
            <person name="Pruitt K."/>
            <person name="Puig M."/>
            <person name="Quesneville H."/>
            <person name="Ram K.R."/>
            <person name="Rand D."/>
            <person name="Rasmussen M.D."/>
            <person name="Reed L.K."/>
            <person name="Reenan R."/>
            <person name="Reily A."/>
            <person name="Remington K.A."/>
            <person name="Rieger T.T."/>
            <person name="Ritchie M.G."/>
            <person name="Robin C."/>
            <person name="Rogers Y.H."/>
            <person name="Rohde C."/>
            <person name="Rozas J."/>
            <person name="Rubenfield M.J."/>
            <person name="Ruiz A."/>
            <person name="Russo S."/>
            <person name="Salzberg S.L."/>
            <person name="Sanchez-Gracia A."/>
            <person name="Saranga D.J."/>
            <person name="Sato H."/>
            <person name="Schaeffer S.W."/>
            <person name="Schatz M.C."/>
            <person name="Schlenke T."/>
            <person name="Schwartz R."/>
            <person name="Segarra C."/>
            <person name="Singh R.S."/>
            <person name="Sirot L."/>
            <person name="Sirota M."/>
            <person name="Sisneros N.B."/>
            <person name="Smith C.D."/>
            <person name="Smith T.F."/>
            <person name="Spieth J."/>
            <person name="Stage D.E."/>
            <person name="Stark A."/>
            <person name="Stephan W."/>
            <person name="Strausberg R.L."/>
            <person name="Strempel S."/>
            <person name="Sturgill D."/>
            <person name="Sutton G."/>
            <person name="Sutton G.G."/>
            <person name="Tao W."/>
            <person name="Teichmann S."/>
            <person name="Tobari Y.N."/>
            <person name="Tomimura Y."/>
            <person name="Tsolas J.M."/>
            <person name="Valente V.L."/>
            <person name="Venter E."/>
            <person name="Venter J.C."/>
            <person name="Vicario S."/>
            <person name="Vieira F.G."/>
            <person name="Vilella A.J."/>
            <person name="Villasante A."/>
            <person name="Walenz B."/>
            <person name="Wang J."/>
            <person name="Wasserman M."/>
            <person name="Watts T."/>
            <person name="Wilson D."/>
            <person name="Wilson R.K."/>
            <person name="Wing R.A."/>
            <person name="Wolfner M.F."/>
            <person name="Wong A."/>
            <person name="Wong G.K."/>
            <person name="Wu C.I."/>
            <person name="Wu G."/>
            <person name="Yamamoto D."/>
            <person name="Yang H.P."/>
            <person name="Yang S.P."/>
            <person name="Yorke J.A."/>
            <person name="Yoshida K."/>
            <person name="Zdobnov E."/>
            <person name="Zhang P."/>
            <person name="Zhang Y."/>
            <person name="Zimin A.V."/>
            <person name="Baldwin J."/>
            <person name="Abdouelleil A."/>
            <person name="Abdulkadir J."/>
            <person name="Abebe A."/>
            <person name="Abera B."/>
            <person name="Abreu J."/>
            <person name="Acer S.C."/>
            <person name="Aftuck L."/>
            <person name="Alexander A."/>
            <person name="An P."/>
            <person name="Anderson E."/>
            <person name="Anderson S."/>
            <person name="Arachi H."/>
            <person name="Azer M."/>
            <person name="Bachantsang P."/>
            <person name="Barry A."/>
            <person name="Bayul T."/>
            <person name="Berlin A."/>
            <person name="Bessette D."/>
            <person name="Bloom T."/>
            <person name="Blye J."/>
            <person name="Boguslavskiy L."/>
            <person name="Bonnet C."/>
            <person name="Boukhgalter B."/>
            <person name="Bourzgui I."/>
            <person name="Brown A."/>
            <person name="Cahill P."/>
            <person name="Channer S."/>
            <person name="Cheshatsang Y."/>
            <person name="Chuda L."/>
            <person name="Citroen M."/>
            <person name="Collymore A."/>
            <person name="Cooke P."/>
            <person name="Costello M."/>
            <person name="D'Aco K."/>
            <person name="Daza R."/>
            <person name="De Haan G."/>
            <person name="DeGray S."/>
            <person name="DeMaso C."/>
            <person name="Dhargay N."/>
            <person name="Dooley K."/>
            <person name="Dooley E."/>
            <person name="Doricent M."/>
            <person name="Dorje P."/>
            <person name="Dorjee K."/>
            <person name="Dupes A."/>
            <person name="Elong R."/>
            <person name="Falk J."/>
            <person name="Farina A."/>
            <person name="Faro S."/>
            <person name="Ferguson D."/>
            <person name="Fisher S."/>
            <person name="Foley C.D."/>
            <person name="Franke A."/>
            <person name="Friedrich D."/>
            <person name="Gadbois L."/>
            <person name="Gearin G."/>
            <person name="Gearin C.R."/>
            <person name="Giannoukos G."/>
            <person name="Goode T."/>
            <person name="Graham J."/>
            <person name="Grandbois E."/>
            <person name="Grewal S."/>
            <person name="Gyaltsen K."/>
            <person name="Hafez N."/>
            <person name="Hagos B."/>
            <person name="Hall J."/>
            <person name="Henson C."/>
            <person name="Hollinger A."/>
            <person name="Honan T."/>
            <person name="Huard M.D."/>
            <person name="Hughes L."/>
            <person name="Hurhula B."/>
            <person name="Husby M.E."/>
            <person name="Kamat A."/>
            <person name="Kanga B."/>
            <person name="Kashin S."/>
            <person name="Khazanovich D."/>
            <person name="Kisner P."/>
            <person name="Lance K."/>
            <person name="Lara M."/>
            <person name="Lee W."/>
            <person name="Lennon N."/>
            <person name="Letendre F."/>
            <person name="LeVine R."/>
            <person name="Lipovsky A."/>
            <person name="Liu X."/>
            <person name="Liu J."/>
            <person name="Liu S."/>
            <person name="Lokyitsang T."/>
            <person name="Lokyitsang Y."/>
            <person name="Lubonja R."/>
            <person name="Lui A."/>
            <person name="MacDonald P."/>
            <person name="Magnisalis V."/>
            <person name="Maru K."/>
            <person name="Matthews C."/>
            <person name="McCusker W."/>
            <person name="McDonough S."/>
            <person name="Mehta T."/>
            <person name="Meldrim J."/>
            <person name="Meneus L."/>
            <person name="Mihai O."/>
            <person name="Mihalev A."/>
            <person name="Mihova T."/>
            <person name="Mittelman R."/>
            <person name="Mlenga V."/>
            <person name="Montmayeur A."/>
            <person name="Mulrain L."/>
            <person name="Navidi A."/>
            <person name="Naylor J."/>
            <person name="Negash T."/>
            <person name="Nguyen T."/>
            <person name="Nguyen N."/>
            <person name="Nicol R."/>
            <person name="Norbu C."/>
            <person name="Norbu N."/>
            <person name="Novod N."/>
            <person name="O'Neill B."/>
            <person name="Osman S."/>
            <person name="Markiewicz E."/>
            <person name="Oyono O.L."/>
            <person name="Patti C."/>
            <person name="Phunkhang P."/>
            <person name="Pierre F."/>
            <person name="Priest M."/>
            <person name="Raghuraman S."/>
            <person name="Rege F."/>
            <person name="Reyes R."/>
            <person name="Rise C."/>
            <person name="Rogov P."/>
            <person name="Ross K."/>
            <person name="Ryan E."/>
            <person name="Settipalli S."/>
            <person name="Shea T."/>
            <person name="Sherpa N."/>
            <person name="Shi L."/>
            <person name="Shih D."/>
            <person name="Sparrow T."/>
            <person name="Spaulding J."/>
            <person name="Stalker J."/>
            <person name="Stange-Thomann N."/>
            <person name="Stavropoulos S."/>
            <person name="Stone C."/>
            <person name="Strader C."/>
            <person name="Tesfaye S."/>
            <person name="Thomson T."/>
            <person name="Thoulutsang Y."/>
            <person name="Thoulutsang D."/>
            <person name="Topham K."/>
            <person name="Topping I."/>
            <person name="Tsamla T."/>
            <person name="Vassiliev H."/>
            <person name="Vo A."/>
            <person name="Wangchuk T."/>
            <person name="Wangdi T."/>
            <person name="Weiand M."/>
            <person name="Wilkinson J."/>
            <person name="Wilson A."/>
            <person name="Yadav S."/>
            <person name="Young G."/>
            <person name="Yu Q."/>
            <person name="Zembek L."/>
            <person name="Zhong D."/>
            <person name="Zimmer A."/>
            <person name="Zwirko Z."/>
            <person name="Jaffe D.B."/>
            <person name="Alvarez P."/>
            <person name="Brockman W."/>
            <person name="Butler J."/>
            <person name="Chin C."/>
            <person name="Gnerre S."/>
            <person name="Grabherr M."/>
            <person name="Kleber M."/>
            <person name="Mauceli E."/>
            <person name="MacCallum I."/>
        </authorList>
    </citation>
    <scope>NUCLEOTIDE SEQUENCE [LARGE SCALE GENOMIC DNA]</scope>
    <source>
        <strain evidence="17 18">TSC#14021-0224.01</strain>
    </source>
</reference>
<feature type="domain" description="Ribophorin II second" evidence="15">
    <location>
        <begin position="274"/>
        <end position="371"/>
    </location>
</feature>
<evidence type="ECO:0000256" key="11">
    <source>
        <dbReference type="ARBA" id="ARBA00046750"/>
    </source>
</evidence>
<feature type="signal peptide" evidence="12">
    <location>
        <begin position="1"/>
        <end position="20"/>
    </location>
</feature>
<dbReference type="EMBL" id="CH954179">
    <property type="protein sequence ID" value="EDV54975.1"/>
    <property type="molecule type" value="Genomic_DNA"/>
</dbReference>
<evidence type="ECO:0000256" key="8">
    <source>
        <dbReference type="ARBA" id="ARBA00022824"/>
    </source>
</evidence>
<comment type="similarity">
    <text evidence="4 12">Belongs to the SWP1 family.</text>
</comment>
<evidence type="ECO:0000259" key="16">
    <source>
        <dbReference type="Pfam" id="PF25147"/>
    </source>
</evidence>
<feature type="domain" description="Ribophorin II third" evidence="14">
    <location>
        <begin position="379"/>
        <end position="505"/>
    </location>
</feature>
<dbReference type="KEGG" id="der:6546663"/>
<dbReference type="UniPathway" id="UPA00378"/>
<reference evidence="17 18" key="2">
    <citation type="journal article" date="2008" name="Bioinformatics">
        <title>Assembly reconciliation.</title>
        <authorList>
            <person name="Zimin A.V."/>
            <person name="Smith D.R."/>
            <person name="Sutton G."/>
            <person name="Yorke J.A."/>
        </authorList>
    </citation>
    <scope>NUCLEOTIDE SEQUENCE [LARGE SCALE GENOMIC DNA]</scope>
    <source>
        <strain evidence="17 18">TSC#14021-0224.01</strain>
    </source>
</reference>
<comment type="subcellular location">
    <subcellularLocation>
        <location evidence="2 12">Endoplasmic reticulum membrane</location>
        <topology evidence="2 12">Multi-pass membrane protein</topology>
    </subcellularLocation>
</comment>
<evidence type="ECO:0000256" key="6">
    <source>
        <dbReference type="ARBA" id="ARBA00022692"/>
    </source>
</evidence>
<evidence type="ECO:0000259" key="13">
    <source>
        <dbReference type="Pfam" id="PF05817"/>
    </source>
</evidence>
<dbReference type="PANTHER" id="PTHR12640">
    <property type="entry name" value="RIBOPHORIN II"/>
    <property type="match status" value="1"/>
</dbReference>
<feature type="transmembrane region" description="Helical" evidence="12">
    <location>
        <begin position="602"/>
        <end position="620"/>
    </location>
</feature>
<name>B3NLK0_DROER</name>
<feature type="domain" description="Ribophorin II N-terminal" evidence="13">
    <location>
        <begin position="28"/>
        <end position="266"/>
    </location>
</feature>
<evidence type="ECO:0000256" key="5">
    <source>
        <dbReference type="ARBA" id="ARBA00017612"/>
    </source>
</evidence>
<gene>
    <name evidence="17" type="primary">Dere\GG21020</name>
    <name evidence="17" type="synonym">dere_GLEANR_5767</name>
    <name evidence="17" type="synonym">GG21020</name>
    <name evidence="17" type="ORF">Dere_GG21020</name>
</gene>
<dbReference type="InterPro" id="IPR055373">
    <property type="entry name" value="Ribophorin_II_N"/>
</dbReference>
<dbReference type="AlphaFoldDB" id="B3NLK0"/>
<dbReference type="HOGENOM" id="CLU_017104_0_0_1"/>
<evidence type="ECO:0000259" key="15">
    <source>
        <dbReference type="Pfam" id="PF23861"/>
    </source>
</evidence>